<organism evidence="1 2">
    <name type="scientific">Halapricum desulfuricans</name>
    <dbReference type="NCBI Taxonomy" id="2841257"/>
    <lineage>
        <taxon>Archaea</taxon>
        <taxon>Methanobacteriati</taxon>
        <taxon>Methanobacteriota</taxon>
        <taxon>Stenosarchaea group</taxon>
        <taxon>Halobacteria</taxon>
        <taxon>Halobacteriales</taxon>
        <taxon>Haloarculaceae</taxon>
        <taxon>Halapricum</taxon>
    </lineage>
</organism>
<sequence>MKEQEIIFKIIADLSTMLPDRYTVRTRGGDASGSPPLCLLDWDSRRISENGHSPLGSILRDPASGNANGRELHRYHRMELDVAIRSYDESERDVLLSDVMDAFLPYEYDSGEFHDDTFEWEVGNPAPRSNPVVEPDWYEGGLTIRFKYVSRVEQSAETLTSTSESVDVNDGS</sequence>
<name>A0A897N0E2_9EURY</name>
<dbReference type="EMBL" id="CP064787">
    <property type="protein sequence ID" value="QSG06402.1"/>
    <property type="molecule type" value="Genomic_DNA"/>
</dbReference>
<dbReference type="AlphaFoldDB" id="A0A897N0E2"/>
<gene>
    <name evidence="1" type="ORF">HSR121_2070</name>
</gene>
<protein>
    <submittedName>
        <fullName evidence="1">Uncharacterized protein</fullName>
    </submittedName>
</protein>
<dbReference type="Proteomes" id="UP000663525">
    <property type="component" value="Chromosome"/>
</dbReference>
<reference evidence="1" key="1">
    <citation type="submission" date="2020-11" db="EMBL/GenBank/DDBJ databases">
        <title>Carbohydrate-dependent, anaerobic sulfur respiration: A novel catabolism in halophilic archaea.</title>
        <authorList>
            <person name="Sorokin D.Y."/>
            <person name="Messina E."/>
            <person name="Smedile F."/>
            <person name="La Cono V."/>
            <person name="Hallsworth J.E."/>
            <person name="Yakimov M.M."/>
        </authorList>
    </citation>
    <scope>NUCLEOTIDE SEQUENCE</scope>
    <source>
        <strain evidence="1">HSR12-1</strain>
    </source>
</reference>
<proteinExistence type="predicted"/>
<accession>A0A897N0E2</accession>
<evidence type="ECO:0000313" key="1">
    <source>
        <dbReference type="EMBL" id="QSG06402.1"/>
    </source>
</evidence>
<evidence type="ECO:0000313" key="2">
    <source>
        <dbReference type="Proteomes" id="UP000663525"/>
    </source>
</evidence>